<gene>
    <name evidence="1" type="ORF">PAECIP111802_07299</name>
</gene>
<organism evidence="1 2">
    <name type="scientific">Paenibacillus allorhizosphaerae</name>
    <dbReference type="NCBI Taxonomy" id="2849866"/>
    <lineage>
        <taxon>Bacteria</taxon>
        <taxon>Bacillati</taxon>
        <taxon>Bacillota</taxon>
        <taxon>Bacilli</taxon>
        <taxon>Bacillales</taxon>
        <taxon>Paenibacillaceae</taxon>
        <taxon>Paenibacillus</taxon>
    </lineage>
</organism>
<dbReference type="EMBL" id="CAJVCE010000056">
    <property type="protein sequence ID" value="CAG7659046.1"/>
    <property type="molecule type" value="Genomic_DNA"/>
</dbReference>
<keyword evidence="2" id="KW-1185">Reference proteome</keyword>
<name>A0ABM8VUR5_9BACL</name>
<reference evidence="1 2" key="1">
    <citation type="submission" date="2021-06" db="EMBL/GenBank/DDBJ databases">
        <authorList>
            <person name="Criscuolo A."/>
        </authorList>
    </citation>
    <scope>NUCLEOTIDE SEQUENCE [LARGE SCALE GENOMIC DNA]</scope>
    <source>
        <strain evidence="2">CIP 111802</strain>
    </source>
</reference>
<protein>
    <submittedName>
        <fullName evidence="1">Uncharacterized protein</fullName>
    </submittedName>
</protein>
<evidence type="ECO:0000313" key="2">
    <source>
        <dbReference type="Proteomes" id="UP000730618"/>
    </source>
</evidence>
<sequence>MLEQLKEEVYQAIPIFIIHELLEHFERYYNSKTVN</sequence>
<dbReference type="Proteomes" id="UP000730618">
    <property type="component" value="Unassembled WGS sequence"/>
</dbReference>
<evidence type="ECO:0000313" key="1">
    <source>
        <dbReference type="EMBL" id="CAG7659046.1"/>
    </source>
</evidence>
<accession>A0ABM8VUR5</accession>
<comment type="caution">
    <text evidence="1">The sequence shown here is derived from an EMBL/GenBank/DDBJ whole genome shotgun (WGS) entry which is preliminary data.</text>
</comment>
<proteinExistence type="predicted"/>